<evidence type="ECO:0000256" key="2">
    <source>
        <dbReference type="ARBA" id="ARBA00023015"/>
    </source>
</evidence>
<evidence type="ECO:0000313" key="7">
    <source>
        <dbReference type="Proteomes" id="UP000315724"/>
    </source>
</evidence>
<dbReference type="Gene3D" id="1.10.10.10">
    <property type="entry name" value="Winged helix-like DNA-binding domain superfamily/Winged helix DNA-binding domain"/>
    <property type="match status" value="1"/>
</dbReference>
<keyword evidence="3" id="KW-0731">Sigma factor</keyword>
<evidence type="ECO:0000256" key="3">
    <source>
        <dbReference type="ARBA" id="ARBA00023082"/>
    </source>
</evidence>
<dbReference type="Proteomes" id="UP000315724">
    <property type="component" value="Chromosome"/>
</dbReference>
<dbReference type="InterPro" id="IPR007630">
    <property type="entry name" value="RNA_pol_sigma70_r4"/>
</dbReference>
<feature type="domain" description="RNA polymerase sigma-70 region 4" evidence="5">
    <location>
        <begin position="158"/>
        <end position="206"/>
    </location>
</feature>
<dbReference type="InterPro" id="IPR013324">
    <property type="entry name" value="RNA_pol_sigma_r3/r4-like"/>
</dbReference>
<keyword evidence="4" id="KW-0804">Transcription</keyword>
<dbReference type="KEGG" id="tpol:Mal48_36600"/>
<dbReference type="OrthoDB" id="273051at2"/>
<dbReference type="EMBL" id="CP036267">
    <property type="protein sequence ID" value="QDT34400.1"/>
    <property type="molecule type" value="Genomic_DNA"/>
</dbReference>
<protein>
    <submittedName>
        <fullName evidence="6">ECF RNA polymerase sigma factor SigR</fullName>
    </submittedName>
</protein>
<dbReference type="InterPro" id="IPR013325">
    <property type="entry name" value="RNA_pol_sigma_r2"/>
</dbReference>
<proteinExistence type="inferred from homology"/>
<keyword evidence="2" id="KW-0805">Transcription regulation</keyword>
<dbReference type="Pfam" id="PF04545">
    <property type="entry name" value="Sigma70_r4"/>
    <property type="match status" value="1"/>
</dbReference>
<dbReference type="InterPro" id="IPR014284">
    <property type="entry name" value="RNA_pol_sigma-70_dom"/>
</dbReference>
<organism evidence="6 7">
    <name type="scientific">Thalassoglobus polymorphus</name>
    <dbReference type="NCBI Taxonomy" id="2527994"/>
    <lineage>
        <taxon>Bacteria</taxon>
        <taxon>Pseudomonadati</taxon>
        <taxon>Planctomycetota</taxon>
        <taxon>Planctomycetia</taxon>
        <taxon>Planctomycetales</taxon>
        <taxon>Planctomycetaceae</taxon>
        <taxon>Thalassoglobus</taxon>
    </lineage>
</organism>
<dbReference type="PANTHER" id="PTHR43133:SF62">
    <property type="entry name" value="RNA POLYMERASE SIGMA FACTOR SIGZ"/>
    <property type="match status" value="1"/>
</dbReference>
<dbReference type="PANTHER" id="PTHR43133">
    <property type="entry name" value="RNA POLYMERASE ECF-TYPE SIGMA FACTO"/>
    <property type="match status" value="1"/>
</dbReference>
<dbReference type="GO" id="GO:0006352">
    <property type="term" value="P:DNA-templated transcription initiation"/>
    <property type="evidence" value="ECO:0007669"/>
    <property type="project" value="InterPro"/>
</dbReference>
<comment type="similarity">
    <text evidence="1">Belongs to the sigma-70 factor family. ECF subfamily.</text>
</comment>
<name>A0A517QRZ4_9PLAN</name>
<dbReference type="NCBIfam" id="TIGR02937">
    <property type="entry name" value="sigma70-ECF"/>
    <property type="match status" value="1"/>
</dbReference>
<keyword evidence="7" id="KW-1185">Reference proteome</keyword>
<dbReference type="InterPro" id="IPR039425">
    <property type="entry name" value="RNA_pol_sigma-70-like"/>
</dbReference>
<evidence type="ECO:0000259" key="5">
    <source>
        <dbReference type="Pfam" id="PF04545"/>
    </source>
</evidence>
<gene>
    <name evidence="6" type="primary">sigR</name>
    <name evidence="6" type="ORF">Mal48_36600</name>
</gene>
<reference evidence="6 7" key="1">
    <citation type="submission" date="2019-02" db="EMBL/GenBank/DDBJ databases">
        <title>Deep-cultivation of Planctomycetes and their phenomic and genomic characterization uncovers novel biology.</title>
        <authorList>
            <person name="Wiegand S."/>
            <person name="Jogler M."/>
            <person name="Boedeker C."/>
            <person name="Pinto D."/>
            <person name="Vollmers J."/>
            <person name="Rivas-Marin E."/>
            <person name="Kohn T."/>
            <person name="Peeters S.H."/>
            <person name="Heuer A."/>
            <person name="Rast P."/>
            <person name="Oberbeckmann S."/>
            <person name="Bunk B."/>
            <person name="Jeske O."/>
            <person name="Meyerdierks A."/>
            <person name="Storesund J.E."/>
            <person name="Kallscheuer N."/>
            <person name="Luecker S."/>
            <person name="Lage O.M."/>
            <person name="Pohl T."/>
            <person name="Merkel B.J."/>
            <person name="Hornburger P."/>
            <person name="Mueller R.-W."/>
            <person name="Bruemmer F."/>
            <person name="Labrenz M."/>
            <person name="Spormann A.M."/>
            <person name="Op den Camp H."/>
            <person name="Overmann J."/>
            <person name="Amann R."/>
            <person name="Jetten M.S.M."/>
            <person name="Mascher T."/>
            <person name="Medema M.H."/>
            <person name="Devos D.P."/>
            <person name="Kaster A.-K."/>
            <person name="Ovreas L."/>
            <person name="Rohde M."/>
            <person name="Galperin M.Y."/>
            <person name="Jogler C."/>
        </authorList>
    </citation>
    <scope>NUCLEOTIDE SEQUENCE [LARGE SCALE GENOMIC DNA]</scope>
    <source>
        <strain evidence="6 7">Mal48</strain>
    </source>
</reference>
<dbReference type="SUPFAM" id="SSF88946">
    <property type="entry name" value="Sigma2 domain of RNA polymerase sigma factors"/>
    <property type="match status" value="1"/>
</dbReference>
<accession>A0A517QRZ4</accession>
<dbReference type="InterPro" id="IPR036388">
    <property type="entry name" value="WH-like_DNA-bd_sf"/>
</dbReference>
<dbReference type="GO" id="GO:0016987">
    <property type="term" value="F:sigma factor activity"/>
    <property type="evidence" value="ECO:0007669"/>
    <property type="project" value="UniProtKB-KW"/>
</dbReference>
<evidence type="ECO:0000256" key="4">
    <source>
        <dbReference type="ARBA" id="ARBA00023163"/>
    </source>
</evidence>
<evidence type="ECO:0000256" key="1">
    <source>
        <dbReference type="ARBA" id="ARBA00010641"/>
    </source>
</evidence>
<evidence type="ECO:0000313" key="6">
    <source>
        <dbReference type="EMBL" id="QDT34400.1"/>
    </source>
</evidence>
<dbReference type="SUPFAM" id="SSF88659">
    <property type="entry name" value="Sigma3 and sigma4 domains of RNA polymerase sigma factors"/>
    <property type="match status" value="1"/>
</dbReference>
<sequence>MVYGVHLPLLADFGELYQNKKELRCILIAGEGKYFVETDESKQLDPARLTKWHDEYFSQLSAFLFGLLRNHALVEETVQTTFTKALLSGGNVQPGSEKAWLFQVGYHEAMAIRRKAGIHKRAVSRVENQLRATENSGRHSSPGENLLQWETANKVREALSELPDNLQQIVSLRIYEEKTFQQIADELKLPLGTVLTRMRSALQKLQVVLKRDLGQ</sequence>
<dbReference type="Gene3D" id="1.10.1740.10">
    <property type="match status" value="1"/>
</dbReference>
<dbReference type="CDD" id="cd06171">
    <property type="entry name" value="Sigma70_r4"/>
    <property type="match status" value="1"/>
</dbReference>
<dbReference type="AlphaFoldDB" id="A0A517QRZ4"/>